<evidence type="ECO:0000256" key="2">
    <source>
        <dbReference type="ARBA" id="ARBA00022722"/>
    </source>
</evidence>
<keyword evidence="7" id="KW-0963">Cytoplasm</keyword>
<reference evidence="8" key="2">
    <citation type="journal article" date="2024" name="Antonie Van Leeuwenhoek">
        <title>Roseihalotalea indica gen. nov., sp. nov., a halophilic Bacteroidetes from mesopelagic Southwest Indian Ocean with higher carbohydrate metabolic potential.</title>
        <authorList>
            <person name="Chen B."/>
            <person name="Zhang M."/>
            <person name="Lin D."/>
            <person name="Ye J."/>
            <person name="Tang K."/>
        </authorList>
    </citation>
    <scope>NUCLEOTIDE SEQUENCE</scope>
    <source>
        <strain evidence="8">TK19036</strain>
    </source>
</reference>
<protein>
    <recommendedName>
        <fullName evidence="7">Endoribonuclease YbeY</fullName>
        <ecNumber evidence="7">3.1.-.-</ecNumber>
    </recommendedName>
</protein>
<comment type="similarity">
    <text evidence="1 7">Belongs to the endoribonuclease YbeY family.</text>
</comment>
<dbReference type="GO" id="GO:0005737">
    <property type="term" value="C:cytoplasm"/>
    <property type="evidence" value="ECO:0007669"/>
    <property type="project" value="UniProtKB-SubCell"/>
</dbReference>
<dbReference type="PANTHER" id="PTHR46986:SF1">
    <property type="entry name" value="ENDORIBONUCLEASE YBEY, CHLOROPLASTIC"/>
    <property type="match status" value="1"/>
</dbReference>
<name>A0AA49JFY9_9BACT</name>
<dbReference type="Pfam" id="PF02130">
    <property type="entry name" value="YbeY"/>
    <property type="match status" value="1"/>
</dbReference>
<comment type="function">
    <text evidence="7">Single strand-specific metallo-endoribonuclease involved in late-stage 70S ribosome quality control and in maturation of the 3' terminus of the 16S rRNA.</text>
</comment>
<dbReference type="HAMAP" id="MF_00009">
    <property type="entry name" value="Endoribonucl_YbeY"/>
    <property type="match status" value="1"/>
</dbReference>
<evidence type="ECO:0000256" key="1">
    <source>
        <dbReference type="ARBA" id="ARBA00010875"/>
    </source>
</evidence>
<feature type="binding site" evidence="7">
    <location>
        <position position="112"/>
    </location>
    <ligand>
        <name>Zn(2+)</name>
        <dbReference type="ChEBI" id="CHEBI:29105"/>
        <note>catalytic</note>
    </ligand>
</feature>
<evidence type="ECO:0000313" key="8">
    <source>
        <dbReference type="EMBL" id="WKN39131.1"/>
    </source>
</evidence>
<organism evidence="8">
    <name type="scientific">Roseihalotalea indica</name>
    <dbReference type="NCBI Taxonomy" id="2867963"/>
    <lineage>
        <taxon>Bacteria</taxon>
        <taxon>Pseudomonadati</taxon>
        <taxon>Bacteroidota</taxon>
        <taxon>Cytophagia</taxon>
        <taxon>Cytophagales</taxon>
        <taxon>Catalimonadaceae</taxon>
        <taxon>Roseihalotalea</taxon>
    </lineage>
</organism>
<keyword evidence="5 7" id="KW-0378">Hydrolase</keyword>
<dbReference type="PANTHER" id="PTHR46986">
    <property type="entry name" value="ENDORIBONUCLEASE YBEY, CHLOROPLASTIC"/>
    <property type="match status" value="1"/>
</dbReference>
<comment type="subcellular location">
    <subcellularLocation>
        <location evidence="7">Cytoplasm</location>
    </subcellularLocation>
</comment>
<dbReference type="SUPFAM" id="SSF55486">
    <property type="entry name" value="Metalloproteases ('zincins'), catalytic domain"/>
    <property type="match status" value="1"/>
</dbReference>
<keyword evidence="7" id="KW-0698">rRNA processing</keyword>
<evidence type="ECO:0000256" key="3">
    <source>
        <dbReference type="ARBA" id="ARBA00022723"/>
    </source>
</evidence>
<proteinExistence type="inferred from homology"/>
<keyword evidence="4 7" id="KW-0255">Endonuclease</keyword>
<dbReference type="EMBL" id="CP120682">
    <property type="protein sequence ID" value="WKN39131.1"/>
    <property type="molecule type" value="Genomic_DNA"/>
</dbReference>
<dbReference type="InterPro" id="IPR002036">
    <property type="entry name" value="YbeY"/>
</dbReference>
<keyword evidence="7" id="KW-0690">Ribosome biogenesis</keyword>
<keyword evidence="6 7" id="KW-0862">Zinc</keyword>
<dbReference type="Gene3D" id="3.40.390.30">
    <property type="entry name" value="Metalloproteases ('zincins'), catalytic domain"/>
    <property type="match status" value="1"/>
</dbReference>
<evidence type="ECO:0000256" key="7">
    <source>
        <dbReference type="HAMAP-Rule" id="MF_00009"/>
    </source>
</evidence>
<feature type="binding site" evidence="7">
    <location>
        <position position="108"/>
    </location>
    <ligand>
        <name>Zn(2+)</name>
        <dbReference type="ChEBI" id="CHEBI:29105"/>
        <note>catalytic</note>
    </ligand>
</feature>
<dbReference type="EC" id="3.1.-.-" evidence="7"/>
<dbReference type="PROSITE" id="PS01306">
    <property type="entry name" value="UPF0054"/>
    <property type="match status" value="1"/>
</dbReference>
<dbReference type="GO" id="GO:0004222">
    <property type="term" value="F:metalloendopeptidase activity"/>
    <property type="evidence" value="ECO:0007669"/>
    <property type="project" value="InterPro"/>
</dbReference>
<dbReference type="AlphaFoldDB" id="A0AA49JFY9"/>
<dbReference type="GO" id="GO:0008270">
    <property type="term" value="F:zinc ion binding"/>
    <property type="evidence" value="ECO:0007669"/>
    <property type="project" value="UniProtKB-UniRule"/>
</dbReference>
<reference evidence="8" key="1">
    <citation type="journal article" date="2023" name="Comput. Struct. Biotechnol. J.">
        <title>Discovery of a novel marine Bacteroidetes with a rich repertoire of carbohydrate-active enzymes.</title>
        <authorList>
            <person name="Chen B."/>
            <person name="Liu G."/>
            <person name="Chen Q."/>
            <person name="Wang H."/>
            <person name="Liu L."/>
            <person name="Tang K."/>
        </authorList>
    </citation>
    <scope>NUCLEOTIDE SEQUENCE</scope>
    <source>
        <strain evidence="8">TK19036</strain>
    </source>
</reference>
<keyword evidence="2 7" id="KW-0540">Nuclease</keyword>
<gene>
    <name evidence="7 8" type="primary">ybeY</name>
    <name evidence="8" type="ORF">K4G66_10515</name>
</gene>
<accession>A0AA49JFY9</accession>
<dbReference type="InterPro" id="IPR023091">
    <property type="entry name" value="MetalPrtase_cat_dom_sf_prd"/>
</dbReference>
<dbReference type="GO" id="GO:0006364">
    <property type="term" value="P:rRNA processing"/>
    <property type="evidence" value="ECO:0007669"/>
    <property type="project" value="UniProtKB-UniRule"/>
</dbReference>
<sequence>MINFFVEDITFDTTQLEPVPSWLQSIIHSHSSTLSSINYIFCSDEYLLNVNRVYLDHDYYTDIITFDQRDSIDEPIEADIFISIERVQENAAQLNFSFLSELIRVLVHGVLHLLGYDDHSETDRVIMRNLEEQYIELFHSQFSN</sequence>
<comment type="cofactor">
    <cofactor evidence="7">
        <name>Zn(2+)</name>
        <dbReference type="ChEBI" id="CHEBI:29105"/>
    </cofactor>
    <text evidence="7">Binds 1 zinc ion.</text>
</comment>
<dbReference type="InterPro" id="IPR020549">
    <property type="entry name" value="YbeY_CS"/>
</dbReference>
<evidence type="ECO:0000256" key="6">
    <source>
        <dbReference type="ARBA" id="ARBA00022833"/>
    </source>
</evidence>
<evidence type="ECO:0000256" key="4">
    <source>
        <dbReference type="ARBA" id="ARBA00022759"/>
    </source>
</evidence>
<keyword evidence="3 7" id="KW-0479">Metal-binding</keyword>
<evidence type="ECO:0000256" key="5">
    <source>
        <dbReference type="ARBA" id="ARBA00022801"/>
    </source>
</evidence>
<feature type="binding site" evidence="7">
    <location>
        <position position="118"/>
    </location>
    <ligand>
        <name>Zn(2+)</name>
        <dbReference type="ChEBI" id="CHEBI:29105"/>
        <note>catalytic</note>
    </ligand>
</feature>
<dbReference type="GO" id="GO:0004521">
    <property type="term" value="F:RNA endonuclease activity"/>
    <property type="evidence" value="ECO:0007669"/>
    <property type="project" value="UniProtKB-UniRule"/>
</dbReference>
<dbReference type="NCBIfam" id="TIGR00043">
    <property type="entry name" value="rRNA maturation RNase YbeY"/>
    <property type="match status" value="1"/>
</dbReference>